<evidence type="ECO:0000313" key="1">
    <source>
        <dbReference type="EMBL" id="THU50387.1"/>
    </source>
</evidence>
<keyword evidence="2" id="KW-1185">Reference proteome</keyword>
<evidence type="ECO:0000313" key="2">
    <source>
        <dbReference type="Proteomes" id="UP000317650"/>
    </source>
</evidence>
<proteinExistence type="predicted"/>
<dbReference type="AlphaFoldDB" id="A0A4S8IP83"/>
<comment type="caution">
    <text evidence="1">The sequence shown here is derived from an EMBL/GenBank/DDBJ whole genome shotgun (WGS) entry which is preliminary data.</text>
</comment>
<name>A0A4S8IP83_MUSBA</name>
<organism evidence="1 2">
    <name type="scientific">Musa balbisiana</name>
    <name type="common">Banana</name>
    <dbReference type="NCBI Taxonomy" id="52838"/>
    <lineage>
        <taxon>Eukaryota</taxon>
        <taxon>Viridiplantae</taxon>
        <taxon>Streptophyta</taxon>
        <taxon>Embryophyta</taxon>
        <taxon>Tracheophyta</taxon>
        <taxon>Spermatophyta</taxon>
        <taxon>Magnoliopsida</taxon>
        <taxon>Liliopsida</taxon>
        <taxon>Zingiberales</taxon>
        <taxon>Musaceae</taxon>
        <taxon>Musa</taxon>
    </lineage>
</organism>
<accession>A0A4S8IP83</accession>
<protein>
    <submittedName>
        <fullName evidence="1">Uncharacterized protein</fullName>
    </submittedName>
</protein>
<reference evidence="1 2" key="1">
    <citation type="journal article" date="2019" name="Nat. Plants">
        <title>Genome sequencing of Musa balbisiana reveals subgenome evolution and function divergence in polyploid bananas.</title>
        <authorList>
            <person name="Yao X."/>
        </authorList>
    </citation>
    <scope>NUCLEOTIDE SEQUENCE [LARGE SCALE GENOMIC DNA]</scope>
    <source>
        <strain evidence="2">cv. DH-PKW</strain>
        <tissue evidence="1">Leaves</tissue>
    </source>
</reference>
<sequence>MDMDLRWGEGQGSVFLGSSLMDFSQEMECGEAHHHTTILWNDLLIWLVADASAVGIKARSSRVRLKYERKRARVTTR</sequence>
<gene>
    <name evidence="1" type="ORF">C4D60_Mb06t19680</name>
</gene>
<dbReference type="Proteomes" id="UP000317650">
    <property type="component" value="Chromosome 6"/>
</dbReference>
<dbReference type="EMBL" id="PYDT01000009">
    <property type="protein sequence ID" value="THU50387.1"/>
    <property type="molecule type" value="Genomic_DNA"/>
</dbReference>